<dbReference type="SUPFAM" id="SSF56801">
    <property type="entry name" value="Acetyl-CoA synthetase-like"/>
    <property type="match status" value="1"/>
</dbReference>
<dbReference type="GO" id="GO:0016020">
    <property type="term" value="C:membrane"/>
    <property type="evidence" value="ECO:0007669"/>
    <property type="project" value="UniProtKB-SubCell"/>
</dbReference>
<dbReference type="EMBL" id="BMFY01000006">
    <property type="protein sequence ID" value="GGA14369.1"/>
    <property type="molecule type" value="Genomic_DNA"/>
</dbReference>
<dbReference type="Pfam" id="PF00501">
    <property type="entry name" value="AMP-binding"/>
    <property type="match status" value="1"/>
</dbReference>
<comment type="similarity">
    <text evidence="3">Belongs to the ATP-dependent AMP-binding enzyme family.</text>
</comment>
<evidence type="ECO:0000256" key="1">
    <source>
        <dbReference type="ARBA" id="ARBA00004170"/>
    </source>
</evidence>
<comment type="caution">
    <text evidence="11">The sequence shown here is derived from an EMBL/GenBank/DDBJ whole genome shotgun (WGS) entry which is preliminary data.</text>
</comment>
<dbReference type="PANTHER" id="PTHR43767:SF8">
    <property type="entry name" value="LONG-CHAIN-FATTY-ACID--COA LIGASE"/>
    <property type="match status" value="1"/>
</dbReference>
<dbReference type="Gene3D" id="3.40.50.12780">
    <property type="entry name" value="N-terminal domain of ligase-like"/>
    <property type="match status" value="1"/>
</dbReference>
<evidence type="ECO:0000256" key="8">
    <source>
        <dbReference type="ARBA" id="ARBA00042773"/>
    </source>
</evidence>
<comment type="subcellular location">
    <subcellularLocation>
        <location evidence="1">Membrane</location>
        <topology evidence="1">Peripheral membrane protein</topology>
    </subcellularLocation>
</comment>
<evidence type="ECO:0000256" key="7">
    <source>
        <dbReference type="ARBA" id="ARBA00039545"/>
    </source>
</evidence>
<dbReference type="Proteomes" id="UP000616114">
    <property type="component" value="Unassembled WGS sequence"/>
</dbReference>
<evidence type="ECO:0000259" key="10">
    <source>
        <dbReference type="Pfam" id="PF13193"/>
    </source>
</evidence>
<dbReference type="PROSITE" id="PS00455">
    <property type="entry name" value="AMP_BINDING"/>
    <property type="match status" value="1"/>
</dbReference>
<dbReference type="CDD" id="cd05936">
    <property type="entry name" value="FC-FACS_FadD_like"/>
    <property type="match status" value="1"/>
</dbReference>
<protein>
    <recommendedName>
        <fullName evidence="7">Long-chain-fatty-acid--CoA ligase</fullName>
        <ecNumber evidence="6">6.2.1.3</ecNumber>
    </recommendedName>
    <alternativeName>
        <fullName evidence="8">Long-chain acyl-CoA synthetase</fullName>
    </alternativeName>
</protein>
<reference evidence="11" key="1">
    <citation type="journal article" date="2014" name="Int. J. Syst. Evol. Microbiol.">
        <title>Complete genome sequence of Corynebacterium casei LMG S-19264T (=DSM 44701T), isolated from a smear-ripened cheese.</title>
        <authorList>
            <consortium name="US DOE Joint Genome Institute (JGI-PGF)"/>
            <person name="Walter F."/>
            <person name="Albersmeier A."/>
            <person name="Kalinowski J."/>
            <person name="Ruckert C."/>
        </authorList>
    </citation>
    <scope>NUCLEOTIDE SEQUENCE</scope>
    <source>
        <strain evidence="11">CGMCC 1.12785</strain>
    </source>
</reference>
<dbReference type="InterPro" id="IPR020845">
    <property type="entry name" value="AMP-binding_CS"/>
</dbReference>
<evidence type="ECO:0000256" key="3">
    <source>
        <dbReference type="ARBA" id="ARBA00006432"/>
    </source>
</evidence>
<dbReference type="AlphaFoldDB" id="A0A8J2TY84"/>
<evidence type="ECO:0000313" key="11">
    <source>
        <dbReference type="EMBL" id="GGA14369.1"/>
    </source>
</evidence>
<organism evidence="11 12">
    <name type="scientific">Sediminivirga luteola</name>
    <dbReference type="NCBI Taxonomy" id="1774748"/>
    <lineage>
        <taxon>Bacteria</taxon>
        <taxon>Bacillati</taxon>
        <taxon>Actinomycetota</taxon>
        <taxon>Actinomycetes</taxon>
        <taxon>Micrococcales</taxon>
        <taxon>Brevibacteriaceae</taxon>
        <taxon>Sediminivirga</taxon>
    </lineage>
</organism>
<dbReference type="Gene3D" id="3.30.300.30">
    <property type="match status" value="1"/>
</dbReference>
<dbReference type="PANTHER" id="PTHR43767">
    <property type="entry name" value="LONG-CHAIN-FATTY-ACID--COA LIGASE"/>
    <property type="match status" value="1"/>
</dbReference>
<dbReference type="InterPro" id="IPR025110">
    <property type="entry name" value="AMP-bd_C"/>
</dbReference>
<dbReference type="InterPro" id="IPR050237">
    <property type="entry name" value="ATP-dep_AMP-bd_enzyme"/>
</dbReference>
<accession>A0A8J2TY84</accession>
<evidence type="ECO:0000256" key="4">
    <source>
        <dbReference type="ARBA" id="ARBA00022598"/>
    </source>
</evidence>
<feature type="domain" description="AMP-dependent synthetase/ligase" evidence="9">
    <location>
        <begin position="34"/>
        <end position="423"/>
    </location>
</feature>
<gene>
    <name evidence="11" type="primary">fadD</name>
    <name evidence="11" type="ORF">GCM10011333_16590</name>
</gene>
<dbReference type="InterPro" id="IPR000873">
    <property type="entry name" value="AMP-dep_synth/lig_dom"/>
</dbReference>
<feature type="domain" description="AMP-binding enzyme C-terminal" evidence="10">
    <location>
        <begin position="474"/>
        <end position="548"/>
    </location>
</feature>
<name>A0A8J2TY84_9MICO</name>
<evidence type="ECO:0000256" key="5">
    <source>
        <dbReference type="ARBA" id="ARBA00023136"/>
    </source>
</evidence>
<evidence type="ECO:0000256" key="6">
    <source>
        <dbReference type="ARBA" id="ARBA00026121"/>
    </source>
</evidence>
<dbReference type="EC" id="6.2.1.3" evidence="6"/>
<keyword evidence="4 11" id="KW-0436">Ligase</keyword>
<comment type="pathway">
    <text evidence="2">Lipid metabolism; fatty acid beta-oxidation.</text>
</comment>
<keyword evidence="5" id="KW-0472">Membrane</keyword>
<evidence type="ECO:0000313" key="12">
    <source>
        <dbReference type="Proteomes" id="UP000616114"/>
    </source>
</evidence>
<dbReference type="RefSeq" id="WP_229745010.1">
    <property type="nucleotide sequence ID" value="NZ_BMFY01000006.1"/>
</dbReference>
<reference evidence="11" key="2">
    <citation type="submission" date="2020-09" db="EMBL/GenBank/DDBJ databases">
        <authorList>
            <person name="Sun Q."/>
            <person name="Zhou Y."/>
        </authorList>
    </citation>
    <scope>NUCLEOTIDE SEQUENCE</scope>
    <source>
        <strain evidence="11">CGMCC 1.12785</strain>
    </source>
</reference>
<evidence type="ECO:0000256" key="2">
    <source>
        <dbReference type="ARBA" id="ARBA00005005"/>
    </source>
</evidence>
<sequence>MSTEQDQPWHRFYPPGVSAQIPPAPFASIGEMVRATAATHGPRPAFSNLGTELSFTEVDELSDRFASFLQHELGLVKGDRIVLQMPNVLQYPVAMFAALKAGLVVVNANPLYTSAEMSRVLADAEPRALLALANFADRIEQALPGSSVEHVILTEVADLMPTPKRLAVNALLKHVKKMVPGHGIDPVIPFRQAMAAGSRRAFAPPEIAPEDTAFLQYTGGTTGGPKAAVLTHANLIANEEQFIRLMPSILPGASPRIIAALPLYHVFSLTVNCLGFFRFGAHNVLITNPRDIPAFVKTLRKGPPEGIILVNTLAAALLENEDFRALDFSRLAITVAGGMAVRTSVAARWKDVTGKDIVEGYGLTEASPVVSVNPVHMPPRPGTIGVPLPSTEVQVRGEDGQPVPAGEKGELAVRGPQVMRGYWNRPEETAEVLDAAGWLLTGDIATADADGFLTIVDRKKEIIVVSGFNVYPGEIEDAAMLHPKVAEAGVTGVPDERSGEAPKLFVVRRDESLTAEELMTHLREQLAGYKRPRSIEFREELPKSNVGKVLRRELA</sequence>
<dbReference type="InterPro" id="IPR045851">
    <property type="entry name" value="AMP-bd_C_sf"/>
</dbReference>
<dbReference type="FunFam" id="3.40.50.12780:FF:000003">
    <property type="entry name" value="Long-chain-fatty-acid--CoA ligase FadD"/>
    <property type="match status" value="1"/>
</dbReference>
<keyword evidence="12" id="KW-1185">Reference proteome</keyword>
<proteinExistence type="inferred from homology"/>
<dbReference type="InterPro" id="IPR042099">
    <property type="entry name" value="ANL_N_sf"/>
</dbReference>
<evidence type="ECO:0000259" key="9">
    <source>
        <dbReference type="Pfam" id="PF00501"/>
    </source>
</evidence>
<dbReference type="GO" id="GO:0004467">
    <property type="term" value="F:long-chain fatty acid-CoA ligase activity"/>
    <property type="evidence" value="ECO:0007669"/>
    <property type="project" value="UniProtKB-EC"/>
</dbReference>
<dbReference type="Pfam" id="PF13193">
    <property type="entry name" value="AMP-binding_C"/>
    <property type="match status" value="1"/>
</dbReference>